<evidence type="ECO:0000259" key="4">
    <source>
        <dbReference type="Pfam" id="PF15780"/>
    </source>
</evidence>
<dbReference type="EMBL" id="JBIYXZ010002084">
    <property type="protein sequence ID" value="KAL3047058.1"/>
    <property type="molecule type" value="Genomic_DNA"/>
</dbReference>
<dbReference type="GO" id="GO:0005737">
    <property type="term" value="C:cytoplasm"/>
    <property type="evidence" value="ECO:0007669"/>
    <property type="project" value="UniProtKB-SubCell"/>
</dbReference>
<dbReference type="PANTHER" id="PTHR22590:SF4">
    <property type="entry name" value="ABNORMAL SPINDLE-LIKE MICROCEPHALY-ASSOCIATED PROTEIN"/>
    <property type="match status" value="1"/>
</dbReference>
<keyword evidence="3" id="KW-0677">Repeat</keyword>
<reference evidence="5 6" key="1">
    <citation type="journal article" date="2022" name="G3 (Bethesda)">
        <title>Evaluating Illumina-, Nanopore-, and PacBio-based genome assembly strategies with the bald notothen, Trematomus borchgrevinki.</title>
        <authorList>
            <person name="Rayamajhi N."/>
            <person name="Cheng C.C."/>
            <person name="Catchen J.M."/>
        </authorList>
    </citation>
    <scope>NUCLEOTIDE SEQUENCE [LARGE SCALE GENOMIC DNA]</scope>
    <source>
        <strain evidence="5">AGRC-2024</strain>
    </source>
</reference>
<dbReference type="InterPro" id="IPR052318">
    <property type="entry name" value="CellDiv_DevSignal_Domain"/>
</dbReference>
<evidence type="ECO:0000256" key="3">
    <source>
        <dbReference type="ARBA" id="ARBA00022737"/>
    </source>
</evidence>
<keyword evidence="2" id="KW-0963">Cytoplasm</keyword>
<evidence type="ECO:0000313" key="5">
    <source>
        <dbReference type="EMBL" id="KAL3047058.1"/>
    </source>
</evidence>
<dbReference type="InterPro" id="IPR031549">
    <property type="entry name" value="ASH"/>
</dbReference>
<dbReference type="AlphaFoldDB" id="A0ABD2G1C1"/>
<reference evidence="5 6" key="2">
    <citation type="journal article" date="2024" name="G3 (Bethesda)">
        <title>The genome of the cryopelagic Antarctic bald notothen, Trematomus borchgrevinki.</title>
        <authorList>
            <person name="Rayamajhi N."/>
            <person name="Rivera-Colon A.G."/>
            <person name="Minhas B.F."/>
            <person name="Cheng C.C."/>
            <person name="Catchen J.M."/>
        </authorList>
    </citation>
    <scope>NUCLEOTIDE SEQUENCE [LARGE SCALE GENOMIC DNA]</scope>
    <source>
        <strain evidence="5">AGRC-2024</strain>
    </source>
</reference>
<proteinExistence type="predicted"/>
<protein>
    <recommendedName>
        <fullName evidence="4">Abnormal spindle-like microcephaly-associated protein ASH domain-containing protein</fullName>
    </recommendedName>
</protein>
<evidence type="ECO:0000313" key="6">
    <source>
        <dbReference type="Proteomes" id="UP001619887"/>
    </source>
</evidence>
<feature type="domain" description="Abnormal spindle-like microcephaly-associated protein ASH" evidence="4">
    <location>
        <begin position="30"/>
        <end position="127"/>
    </location>
</feature>
<name>A0ABD2G1C1_PAGBO</name>
<dbReference type="FunFam" id="2.60.40.10:FF:001429">
    <property type="entry name" value="Abnormal spindle-like microcephaly-associated protein homolog"/>
    <property type="match status" value="1"/>
</dbReference>
<evidence type="ECO:0000256" key="2">
    <source>
        <dbReference type="ARBA" id="ARBA00022490"/>
    </source>
</evidence>
<evidence type="ECO:0000256" key="1">
    <source>
        <dbReference type="ARBA" id="ARBA00004496"/>
    </source>
</evidence>
<keyword evidence="6" id="KW-1185">Reference proteome</keyword>
<dbReference type="Proteomes" id="UP001619887">
    <property type="component" value="Unassembled WGS sequence"/>
</dbReference>
<organism evidence="5 6">
    <name type="scientific">Pagothenia borchgrevinki</name>
    <name type="common">Bald rockcod</name>
    <name type="synonym">Trematomus borchgrevinki</name>
    <dbReference type="NCBI Taxonomy" id="8213"/>
    <lineage>
        <taxon>Eukaryota</taxon>
        <taxon>Metazoa</taxon>
        <taxon>Chordata</taxon>
        <taxon>Craniata</taxon>
        <taxon>Vertebrata</taxon>
        <taxon>Euteleostomi</taxon>
        <taxon>Actinopterygii</taxon>
        <taxon>Neopterygii</taxon>
        <taxon>Teleostei</taxon>
        <taxon>Neoteleostei</taxon>
        <taxon>Acanthomorphata</taxon>
        <taxon>Eupercaria</taxon>
        <taxon>Perciformes</taxon>
        <taxon>Notothenioidei</taxon>
        <taxon>Nototheniidae</taxon>
        <taxon>Pagothenia</taxon>
    </lineage>
</organism>
<dbReference type="PANTHER" id="PTHR22590">
    <property type="entry name" value="MYOSIN MOTOR DOMAIN-CONTAINING PROTEIN"/>
    <property type="match status" value="1"/>
</dbReference>
<accession>A0ABD2G1C1</accession>
<comment type="caution">
    <text evidence="5">The sequence shown here is derived from an EMBL/GenBank/DDBJ whole genome shotgun (WGS) entry which is preliminary data.</text>
</comment>
<dbReference type="Gene3D" id="2.60.40.10">
    <property type="entry name" value="Immunoglobulins"/>
    <property type="match status" value="1"/>
</dbReference>
<gene>
    <name evidence="5" type="ORF">OYC64_021314</name>
</gene>
<comment type="subcellular location">
    <subcellularLocation>
        <location evidence="1">Cytoplasm</location>
    </subcellularLocation>
</comment>
<sequence>MTETDNSARKGFLDFSPVKRADANKENDVPVLVLTLFSKAPFVTFGNVKLGTSKSAVLRIENPAADSEAEVTIEKIPASKGFSVEYRTFTIQPEDSFNLNVTWTPSEEGGIRELIVFNANGVLKQQAVLLGRAEAPRKKKKSLWDTIKNKREGENVSVPRRKKTDQPLKMAANKTFQVSRKSLYKREKPRSPLAALNKGEAVRERSLSKPTPMDEYFQKSEEQKAYNLSDQENIDFLQKDSPLVLLVPSREADGLWQHVC</sequence>
<dbReference type="Pfam" id="PF15780">
    <property type="entry name" value="ASH"/>
    <property type="match status" value="1"/>
</dbReference>
<dbReference type="InterPro" id="IPR013783">
    <property type="entry name" value="Ig-like_fold"/>
</dbReference>